<comment type="similarity">
    <text evidence="1">Belongs to the ComF/GntX family.</text>
</comment>
<dbReference type="InterPro" id="IPR051910">
    <property type="entry name" value="ComF/GntX_DNA_util-trans"/>
</dbReference>
<dbReference type="AlphaFoldDB" id="A0A975T507"/>
<organism evidence="2 3">
    <name type="scientific">Richelia sinica FACHB-800</name>
    <dbReference type="NCBI Taxonomy" id="1357546"/>
    <lineage>
        <taxon>Bacteria</taxon>
        <taxon>Bacillati</taxon>
        <taxon>Cyanobacteriota</taxon>
        <taxon>Cyanophyceae</taxon>
        <taxon>Nostocales</taxon>
        <taxon>Nostocaceae</taxon>
        <taxon>Richelia</taxon>
    </lineage>
</organism>
<dbReference type="SUPFAM" id="SSF53271">
    <property type="entry name" value="PRTase-like"/>
    <property type="match status" value="1"/>
</dbReference>
<dbReference type="InterPro" id="IPR000836">
    <property type="entry name" value="PRTase_dom"/>
</dbReference>
<reference evidence="2" key="1">
    <citation type="submission" date="2017-04" db="EMBL/GenBank/DDBJ databases">
        <title>Genome deletions in a multicellular cyanobacterial endosymbiont for morphological adaptation in marine diatoms.</title>
        <authorList>
            <person name="Wang Y."/>
            <person name="Gao H."/>
            <person name="Li R."/>
            <person name="Xu X."/>
        </authorList>
    </citation>
    <scope>NUCLEOTIDE SEQUENCE</scope>
    <source>
        <strain evidence="2">FACHB 800</strain>
    </source>
</reference>
<dbReference type="KEGG" id="rsin:B6N60_00949"/>
<evidence type="ECO:0000313" key="2">
    <source>
        <dbReference type="EMBL" id="QXE22267.1"/>
    </source>
</evidence>
<dbReference type="PANTHER" id="PTHR47505:SF1">
    <property type="entry name" value="DNA UTILIZATION PROTEIN YHGH"/>
    <property type="match status" value="1"/>
</dbReference>
<gene>
    <name evidence="2" type="ORF">B6N60_00949</name>
</gene>
<evidence type="ECO:0000256" key="1">
    <source>
        <dbReference type="ARBA" id="ARBA00008007"/>
    </source>
</evidence>
<protein>
    <recommendedName>
        <fullName evidence="4">ComF family protein</fullName>
    </recommendedName>
</protein>
<dbReference type="CDD" id="cd06223">
    <property type="entry name" value="PRTases_typeI"/>
    <property type="match status" value="1"/>
</dbReference>
<evidence type="ECO:0000313" key="3">
    <source>
        <dbReference type="Proteomes" id="UP000683511"/>
    </source>
</evidence>
<dbReference type="EMBL" id="CP021056">
    <property type="protein sequence ID" value="QXE22267.1"/>
    <property type="molecule type" value="Genomic_DNA"/>
</dbReference>
<dbReference type="InterPro" id="IPR029057">
    <property type="entry name" value="PRTase-like"/>
</dbReference>
<accession>A0A975T507</accession>
<dbReference type="Proteomes" id="UP000683511">
    <property type="component" value="Chromosome"/>
</dbReference>
<proteinExistence type="inferred from homology"/>
<keyword evidence="3" id="KW-1185">Reference proteome</keyword>
<dbReference type="Gene3D" id="3.40.50.2020">
    <property type="match status" value="1"/>
</dbReference>
<name>A0A975T507_9NOST</name>
<evidence type="ECO:0008006" key="4">
    <source>
        <dbReference type="Google" id="ProtNLM"/>
    </source>
</evidence>
<sequence length="198" mass="21565">MCEYCIKQLQTCRLQNPSYLWQQPLPVFAWGMYGGSLKRAIATMKYDNQPAIAQILGQFLGEAWLLSSPSPQQQVTVVPIPIHPHKLKERGFNQAELIAVSFCATTGLKLKVNGLERRKATKAQFGLSASARQENLADAFALGADFHRRHPNTPVLLVDDIYTSGATAKSAISTLQHSKIAVLGLAAVASAHQVAGKK</sequence>
<dbReference type="PANTHER" id="PTHR47505">
    <property type="entry name" value="DNA UTILIZATION PROTEIN YHGH"/>
    <property type="match status" value="1"/>
</dbReference>